<protein>
    <submittedName>
        <fullName evidence="2">Uncharacterized protein</fullName>
    </submittedName>
</protein>
<feature type="transmembrane region" description="Helical" evidence="1">
    <location>
        <begin position="310"/>
        <end position="328"/>
    </location>
</feature>
<name>A0A172ZDN2_9BACL</name>
<proteinExistence type="predicted"/>
<reference evidence="2 3" key="2">
    <citation type="journal article" date="2016" name="Int. J. Syst. Evol. Microbiol.">
        <title>Paenibacillus bovis sp. nov., isolated from raw yak (Bos grunniens) milk.</title>
        <authorList>
            <person name="Gao C."/>
            <person name="Han J."/>
            <person name="Liu Z."/>
            <person name="Xu X."/>
            <person name="Hang F."/>
            <person name="Wu Z."/>
        </authorList>
    </citation>
    <scope>NUCLEOTIDE SEQUENCE [LARGE SCALE GENOMIC DNA]</scope>
    <source>
        <strain evidence="2 3">BD3526</strain>
    </source>
</reference>
<organism evidence="2 3">
    <name type="scientific">Paenibacillus bovis</name>
    <dbReference type="NCBI Taxonomy" id="1616788"/>
    <lineage>
        <taxon>Bacteria</taxon>
        <taxon>Bacillati</taxon>
        <taxon>Bacillota</taxon>
        <taxon>Bacilli</taxon>
        <taxon>Bacillales</taxon>
        <taxon>Paenibacillaceae</taxon>
        <taxon>Paenibacillus</taxon>
    </lineage>
</organism>
<reference evidence="3" key="1">
    <citation type="submission" date="2015-10" db="EMBL/GenBank/DDBJ databases">
        <title>Genome of Paenibacillus bovis sp. nov.</title>
        <authorList>
            <person name="Wu Z."/>
            <person name="Gao C."/>
            <person name="Liu Z."/>
            <person name="Zheng H."/>
        </authorList>
    </citation>
    <scope>NUCLEOTIDE SEQUENCE [LARGE SCALE GENOMIC DNA]</scope>
    <source>
        <strain evidence="3">BD3526</strain>
    </source>
</reference>
<dbReference type="AlphaFoldDB" id="A0A172ZDN2"/>
<evidence type="ECO:0000313" key="3">
    <source>
        <dbReference type="Proteomes" id="UP000078148"/>
    </source>
</evidence>
<feature type="transmembrane region" description="Helical" evidence="1">
    <location>
        <begin position="398"/>
        <end position="418"/>
    </location>
</feature>
<dbReference type="KEGG" id="pbv:AR543_06690"/>
<feature type="transmembrane region" description="Helical" evidence="1">
    <location>
        <begin position="129"/>
        <end position="149"/>
    </location>
</feature>
<gene>
    <name evidence="2" type="ORF">AR543_06690</name>
</gene>
<keyword evidence="1" id="KW-0812">Transmembrane</keyword>
<feature type="transmembrane region" description="Helical" evidence="1">
    <location>
        <begin position="659"/>
        <end position="682"/>
    </location>
</feature>
<dbReference type="EMBL" id="CP013023">
    <property type="protein sequence ID" value="ANF95718.1"/>
    <property type="molecule type" value="Genomic_DNA"/>
</dbReference>
<feature type="transmembrane region" description="Helical" evidence="1">
    <location>
        <begin position="105"/>
        <end position="123"/>
    </location>
</feature>
<evidence type="ECO:0000256" key="1">
    <source>
        <dbReference type="SAM" id="Phobius"/>
    </source>
</evidence>
<evidence type="ECO:0000313" key="2">
    <source>
        <dbReference type="EMBL" id="ANF95718.1"/>
    </source>
</evidence>
<keyword evidence="1" id="KW-0472">Membrane</keyword>
<feature type="transmembrane region" description="Helical" evidence="1">
    <location>
        <begin position="509"/>
        <end position="532"/>
    </location>
</feature>
<sequence>MNLTNILIYILILSGFLFVVLLAVLKYIQRRNQQNGNAEIYKAYADYIGSGKSKRIKQYNQFLQESYHAYMRVPLLKQYILRIRKQLQSIHSYDEFSMRRETMKIVFATIGIVAAFILALLLMNKDMTFMFMIALTALVMNGMLIDTFVNRVENRLLHQLKSVMDDVRHSYQQHGMIEEALHDASEASGHEATLHARKVYEILVSSEPEKLLQNYYQAAPNRFLKAFAGISYLVKEFGDKVVEEGSLYLSNMNKLTNEINLELLKRTRLGYMLKGLTVISIAPILFTKPIELWAKNNFPIMEQFYDSKFGFFFKILIFAVILLSYVLLKKLQDQQEGTYQAKVRKILWEQKLLEIRVTEWIVNRFMPQKRTTARFRMHTLIKDANAGIPLEWHYLHRLLLAIALFVTMLFSFITMHSITIHNILQAPTQSATMFGELSAEDLQKARETTALDTHILQQLEGISPEMMQDRIMELVNENEDIAANSSLFLTTVERIEAKMSTLQSEYFKWYELVIAIIAGYIGYQIPWWILLFQKRVRYIDMQNEVDQFHTIIAMLSEIDRISVDIILEWMERFSTIFREPLHKAVLDFESGAERALEQLKQDAPFVPLSRTIDKLILSVERIPIREAFDDLENERNYNFEKRKQDYERMIETKSEWGRIIGFAPMTVLTFIYLVLPFIYMSFEQMSAYYEQLNKL</sequence>
<dbReference type="Proteomes" id="UP000078148">
    <property type="component" value="Chromosome"/>
</dbReference>
<dbReference type="RefSeq" id="WP_060532908.1">
    <property type="nucleotide sequence ID" value="NZ_CP013023.1"/>
</dbReference>
<feature type="transmembrane region" description="Helical" evidence="1">
    <location>
        <begin position="271"/>
        <end position="290"/>
    </location>
</feature>
<feature type="transmembrane region" description="Helical" evidence="1">
    <location>
        <begin position="6"/>
        <end position="25"/>
    </location>
</feature>
<dbReference type="OrthoDB" id="2662505at2"/>
<dbReference type="STRING" id="1616788.AR543_06690"/>
<accession>A0A172ZDN2</accession>
<keyword evidence="1" id="KW-1133">Transmembrane helix</keyword>
<keyword evidence="3" id="KW-1185">Reference proteome</keyword>